<keyword evidence="3" id="KW-0472">Membrane</keyword>
<evidence type="ECO:0000256" key="2">
    <source>
        <dbReference type="HAMAP-Rule" id="MF_00048"/>
    </source>
</evidence>
<sequence length="125" mass="14912">MNVLKILQVLVNIIMKRITFGLIAEYVAIVIYKIKFYQILHHRKRYYVGEIDIIALRGKQLVFIEVKARRSDVDDRILSTHQQSRIKRYASIFLSSNPKYQNYQVRFDLIIIKPYSIPIIIENAW</sequence>
<dbReference type="AlphaFoldDB" id="A0AAT9GAS1"/>
<evidence type="ECO:0000313" key="4">
    <source>
        <dbReference type="EMBL" id="BFD46875.1"/>
    </source>
</evidence>
<dbReference type="Pfam" id="PF02021">
    <property type="entry name" value="UPF0102"/>
    <property type="match status" value="1"/>
</dbReference>
<keyword evidence="3" id="KW-0812">Transmembrane</keyword>
<keyword evidence="3" id="KW-1133">Transmembrane helix</keyword>
<protein>
    <recommendedName>
        <fullName evidence="2">UPF0102 protein DMENIID0002_15210</fullName>
    </recommendedName>
</protein>
<dbReference type="InterPro" id="IPR011856">
    <property type="entry name" value="tRNA_endonuc-like_dom_sf"/>
</dbReference>
<gene>
    <name evidence="4" type="ORF">DMENIID0002_15210</name>
</gene>
<accession>A0AAT9GAS1</accession>
<dbReference type="Gene3D" id="3.40.1350.10">
    <property type="match status" value="1"/>
</dbReference>
<proteinExistence type="inferred from homology"/>
<dbReference type="GO" id="GO:0003676">
    <property type="term" value="F:nucleic acid binding"/>
    <property type="evidence" value="ECO:0007669"/>
    <property type="project" value="InterPro"/>
</dbReference>
<dbReference type="SUPFAM" id="SSF52980">
    <property type="entry name" value="Restriction endonuclease-like"/>
    <property type="match status" value="1"/>
</dbReference>
<dbReference type="PANTHER" id="PTHR34039:SF1">
    <property type="entry name" value="UPF0102 PROTEIN YRAN"/>
    <property type="match status" value="1"/>
</dbReference>
<comment type="similarity">
    <text evidence="1 2">Belongs to the UPF0102 family.</text>
</comment>
<evidence type="ECO:0000256" key="3">
    <source>
        <dbReference type="SAM" id="Phobius"/>
    </source>
</evidence>
<dbReference type="PANTHER" id="PTHR34039">
    <property type="entry name" value="UPF0102 PROTEIN YRAN"/>
    <property type="match status" value="1"/>
</dbReference>
<feature type="transmembrane region" description="Helical" evidence="3">
    <location>
        <begin position="6"/>
        <end position="34"/>
    </location>
</feature>
<dbReference type="InterPro" id="IPR011335">
    <property type="entry name" value="Restrct_endonuc-II-like"/>
</dbReference>
<reference evidence="4" key="1">
    <citation type="submission" date="2024-01" db="EMBL/GenBank/DDBJ databases">
        <title>Sequencing the genomes of a sandfly, Sergentomyia squamirostris, and its two endosymbionts.</title>
        <authorList>
            <person name="Itokawa K."/>
            <person name="Sanjoba C."/>
        </authorList>
    </citation>
    <scope>NUCLEOTIDE SEQUENCE</scope>
    <source>
        <strain evidence="4">RiSSQ</strain>
    </source>
</reference>
<organism evidence="4">
    <name type="scientific">Candidatus Tisiphia endosymbiont of Sergentomyia squamirostris</name>
    <dbReference type="NCBI Taxonomy" id="3113639"/>
    <lineage>
        <taxon>Bacteria</taxon>
        <taxon>Pseudomonadati</taxon>
        <taxon>Pseudomonadota</taxon>
        <taxon>Alphaproteobacteria</taxon>
        <taxon>Rickettsiales</taxon>
        <taxon>Rickettsiaceae</taxon>
        <taxon>Rickettsieae</taxon>
        <taxon>Candidatus Tisiphia</taxon>
    </lineage>
</organism>
<dbReference type="InterPro" id="IPR003509">
    <property type="entry name" value="UPF0102_YraN-like"/>
</dbReference>
<name>A0AAT9GAS1_9RICK</name>
<dbReference type="EMBL" id="AP029170">
    <property type="protein sequence ID" value="BFD46875.1"/>
    <property type="molecule type" value="Genomic_DNA"/>
</dbReference>
<dbReference type="HAMAP" id="MF_00048">
    <property type="entry name" value="UPF0102"/>
    <property type="match status" value="1"/>
</dbReference>
<evidence type="ECO:0000256" key="1">
    <source>
        <dbReference type="ARBA" id="ARBA00006738"/>
    </source>
</evidence>